<keyword evidence="1" id="KW-0001">2Fe-2S</keyword>
<dbReference type="AlphaFoldDB" id="A0A220TZ46"/>
<evidence type="ECO:0000313" key="8">
    <source>
        <dbReference type="EMBL" id="ASK61030.1"/>
    </source>
</evidence>
<sequence length="510" mass="57043">MNLQIRRIFHMANKQSLQKETSSFWRSTDKLPNYNQLDKDILVDTVVAGGGIAGITTAYMLAKKGKKVALVEARQLVSGTTGYTTSKLTAQHDLIYNELIKRYNKDTAKKYYQANMEALALVKKFQSEEKIDCELEEADAYVYTETSDWEEWLEREAHAYETLGIDGELVKNMPLDLDIKSAIVMHKQAQFHPVKYLHGLLKAIEKNGGEIYEHTTVMDVENNNGLTCKTDKGYSLTCENIVFATHAPIYEPDDFYSNHLKPESSYALAVKTEKSFPGSMYINAELPKRTMRAMKVDGEDYVLVGGESHDTGDGLSSQERYEELLAYADKHFGVIEVVDHWSSHDLFSPDRIPFIGKMFADKENIYTATGFGKWGLSAATIGAEVLTDLILGKFNVYTSLFSPARELNDTDKEDESETNARTDANEATKSKDLENGQGAMIEIDGDEIGAYRDNQGELHLLDISCTHMGCGVVWNDGDHTWDCPCHGSRFNAIGEVIEGPAIEPLGKAEK</sequence>
<dbReference type="GO" id="GO:0005737">
    <property type="term" value="C:cytoplasm"/>
    <property type="evidence" value="ECO:0007669"/>
    <property type="project" value="TreeGrafter"/>
</dbReference>
<keyword evidence="4" id="KW-0411">Iron-sulfur</keyword>
<dbReference type="Gene3D" id="3.30.9.10">
    <property type="entry name" value="D-Amino Acid Oxidase, subunit A, domain 2"/>
    <property type="match status" value="1"/>
</dbReference>
<proteinExistence type="predicted"/>
<dbReference type="PANTHER" id="PTHR13847:SF274">
    <property type="entry name" value="RIESKE 2FE-2S IRON-SULFUR PROTEIN YHFW-RELATED"/>
    <property type="match status" value="1"/>
</dbReference>
<dbReference type="InterPro" id="IPR017941">
    <property type="entry name" value="Rieske_2Fe-2S"/>
</dbReference>
<dbReference type="Proteomes" id="UP000198312">
    <property type="component" value="Chromosome"/>
</dbReference>
<dbReference type="GO" id="GO:0016705">
    <property type="term" value="F:oxidoreductase activity, acting on paired donors, with incorporation or reduction of molecular oxygen"/>
    <property type="evidence" value="ECO:0007669"/>
    <property type="project" value="UniProtKB-ARBA"/>
</dbReference>
<dbReference type="InterPro" id="IPR036188">
    <property type="entry name" value="FAD/NAD-bd_sf"/>
</dbReference>
<name>A0A220TZ46_9BACI</name>
<dbReference type="Gene3D" id="2.102.10.10">
    <property type="entry name" value="Rieske [2Fe-2S] iron-sulphur domain"/>
    <property type="match status" value="1"/>
</dbReference>
<dbReference type="SUPFAM" id="SSF50022">
    <property type="entry name" value="ISP domain"/>
    <property type="match status" value="1"/>
</dbReference>
<evidence type="ECO:0000256" key="3">
    <source>
        <dbReference type="ARBA" id="ARBA00023004"/>
    </source>
</evidence>
<dbReference type="InterPro" id="IPR036922">
    <property type="entry name" value="Rieske_2Fe-2S_sf"/>
</dbReference>
<feature type="domain" description="Rieske" evidence="7">
    <location>
        <begin position="425"/>
        <end position="510"/>
    </location>
</feature>
<evidence type="ECO:0000256" key="5">
    <source>
        <dbReference type="ARBA" id="ARBA00023157"/>
    </source>
</evidence>
<dbReference type="GO" id="GO:0016020">
    <property type="term" value="C:membrane"/>
    <property type="evidence" value="ECO:0007669"/>
    <property type="project" value="InterPro"/>
</dbReference>
<dbReference type="PROSITE" id="PS51296">
    <property type="entry name" value="RIESKE"/>
    <property type="match status" value="1"/>
</dbReference>
<dbReference type="Pfam" id="PF00355">
    <property type="entry name" value="Rieske"/>
    <property type="match status" value="1"/>
</dbReference>
<feature type="region of interest" description="Disordered" evidence="6">
    <location>
        <begin position="408"/>
        <end position="435"/>
    </location>
</feature>
<evidence type="ECO:0000259" key="7">
    <source>
        <dbReference type="PROSITE" id="PS51296"/>
    </source>
</evidence>
<evidence type="ECO:0000256" key="6">
    <source>
        <dbReference type="SAM" id="MobiDB-lite"/>
    </source>
</evidence>
<protein>
    <submittedName>
        <fullName evidence="8">FAD-dependent oxidoreductase</fullName>
    </submittedName>
</protein>
<dbReference type="GO" id="GO:0051537">
    <property type="term" value="F:2 iron, 2 sulfur cluster binding"/>
    <property type="evidence" value="ECO:0007669"/>
    <property type="project" value="UniProtKB-KW"/>
</dbReference>
<evidence type="ECO:0000256" key="1">
    <source>
        <dbReference type="ARBA" id="ARBA00022714"/>
    </source>
</evidence>
<keyword evidence="9" id="KW-1185">Reference proteome</keyword>
<dbReference type="GO" id="GO:0046872">
    <property type="term" value="F:metal ion binding"/>
    <property type="evidence" value="ECO:0007669"/>
    <property type="project" value="UniProtKB-KW"/>
</dbReference>
<evidence type="ECO:0000313" key="9">
    <source>
        <dbReference type="Proteomes" id="UP000198312"/>
    </source>
</evidence>
<dbReference type="Pfam" id="PF01266">
    <property type="entry name" value="DAO"/>
    <property type="match status" value="1"/>
</dbReference>
<keyword evidence="2" id="KW-0479">Metal-binding</keyword>
<dbReference type="GO" id="GO:0004497">
    <property type="term" value="F:monooxygenase activity"/>
    <property type="evidence" value="ECO:0007669"/>
    <property type="project" value="UniProtKB-ARBA"/>
</dbReference>
<dbReference type="InterPro" id="IPR038010">
    <property type="entry name" value="YhfW_C"/>
</dbReference>
<reference evidence="8 9" key="1">
    <citation type="submission" date="2017-07" db="EMBL/GenBank/DDBJ databases">
        <title>Virgibacillus sp. LM2416.</title>
        <authorList>
            <person name="Tak E.J."/>
            <person name="Bae J.-W."/>
        </authorList>
    </citation>
    <scope>NUCLEOTIDE SEQUENCE [LARGE SCALE GENOMIC DNA]</scope>
    <source>
        <strain evidence="8 9">LM2416</strain>
    </source>
</reference>
<dbReference type="InterPro" id="IPR005805">
    <property type="entry name" value="Rieske_Fe-S_prot_C"/>
</dbReference>
<dbReference type="SUPFAM" id="SSF51905">
    <property type="entry name" value="FAD/NAD(P)-binding domain"/>
    <property type="match status" value="1"/>
</dbReference>
<dbReference type="PANTHER" id="PTHR13847">
    <property type="entry name" value="SARCOSINE DEHYDROGENASE-RELATED"/>
    <property type="match status" value="1"/>
</dbReference>
<feature type="compositionally biased region" description="Basic and acidic residues" evidence="6">
    <location>
        <begin position="418"/>
        <end position="434"/>
    </location>
</feature>
<dbReference type="PRINTS" id="PR00162">
    <property type="entry name" value="RIESKE"/>
</dbReference>
<evidence type="ECO:0000256" key="4">
    <source>
        <dbReference type="ARBA" id="ARBA00023014"/>
    </source>
</evidence>
<accession>A0A220TZ46</accession>
<gene>
    <name evidence="8" type="ORF">CFK37_01780</name>
</gene>
<dbReference type="KEGG" id="vil:CFK37_01780"/>
<dbReference type="CDD" id="cd03477">
    <property type="entry name" value="Rieske_YhfW_C"/>
    <property type="match status" value="1"/>
</dbReference>
<evidence type="ECO:0000256" key="2">
    <source>
        <dbReference type="ARBA" id="ARBA00022723"/>
    </source>
</evidence>
<keyword evidence="5" id="KW-1015">Disulfide bond</keyword>
<dbReference type="OrthoDB" id="9767869at2"/>
<dbReference type="EMBL" id="CP022315">
    <property type="protein sequence ID" value="ASK61030.1"/>
    <property type="molecule type" value="Genomic_DNA"/>
</dbReference>
<dbReference type="InterPro" id="IPR006076">
    <property type="entry name" value="FAD-dep_OxRdtase"/>
</dbReference>
<dbReference type="Gene3D" id="3.50.50.60">
    <property type="entry name" value="FAD/NAD(P)-binding domain"/>
    <property type="match status" value="1"/>
</dbReference>
<keyword evidence="3" id="KW-0408">Iron</keyword>
<organism evidence="8 9">
    <name type="scientific">Virgibacillus phasianinus</name>
    <dbReference type="NCBI Taxonomy" id="2017483"/>
    <lineage>
        <taxon>Bacteria</taxon>
        <taxon>Bacillati</taxon>
        <taxon>Bacillota</taxon>
        <taxon>Bacilli</taxon>
        <taxon>Bacillales</taxon>
        <taxon>Bacillaceae</taxon>
        <taxon>Virgibacillus</taxon>
    </lineage>
</organism>